<feature type="binding site" evidence="2">
    <location>
        <position position="121"/>
    </location>
    <ligand>
        <name>Fe cation</name>
        <dbReference type="ChEBI" id="CHEBI:24875"/>
    </ligand>
</feature>
<dbReference type="Proteomes" id="UP000070409">
    <property type="component" value="Unassembled WGS sequence"/>
</dbReference>
<reference evidence="8" key="3">
    <citation type="submission" date="2016-02" db="EMBL/GenBank/DDBJ databases">
        <authorList>
            <person name="Teng J.L."/>
            <person name="Yang Y."/>
            <person name="Huang Y."/>
            <person name="Guo F."/>
            <person name="Wei W."/>
            <person name="Chen J.H."/>
            <person name="Wong S.Y."/>
            <person name="Lau S.K."/>
            <person name="Woo P.C."/>
        </authorList>
    </citation>
    <scope>NUCLEOTIDE SEQUENCE</scope>
    <source>
        <strain evidence="8">JCM 15929</strain>
    </source>
</reference>
<feature type="domain" description="Pirin N-terminal" evidence="5">
    <location>
        <begin position="39"/>
        <end position="139"/>
    </location>
</feature>
<dbReference type="STRING" id="239498.AXK60_12390"/>
<evidence type="ECO:0000313" key="9">
    <source>
        <dbReference type="Proteomes" id="UP000070258"/>
    </source>
</evidence>
<dbReference type="InterPro" id="IPR003829">
    <property type="entry name" value="Pirin_N_dom"/>
</dbReference>
<dbReference type="InterPro" id="IPR008778">
    <property type="entry name" value="Pirin_C_dom"/>
</dbReference>
<dbReference type="PANTHER" id="PTHR13903">
    <property type="entry name" value="PIRIN-RELATED"/>
    <property type="match status" value="1"/>
</dbReference>
<evidence type="ECO:0000256" key="1">
    <source>
        <dbReference type="ARBA" id="ARBA00008416"/>
    </source>
</evidence>
<dbReference type="Pfam" id="PF05726">
    <property type="entry name" value="Pirin_C"/>
    <property type="match status" value="1"/>
</dbReference>
<dbReference type="Pfam" id="PF02678">
    <property type="entry name" value="Pirin"/>
    <property type="match status" value="1"/>
</dbReference>
<dbReference type="InterPro" id="IPR014710">
    <property type="entry name" value="RmlC-like_jellyroll"/>
</dbReference>
<evidence type="ECO:0000313" key="8">
    <source>
        <dbReference type="EMBL" id="KXP04966.1"/>
    </source>
</evidence>
<dbReference type="GO" id="GO:0046872">
    <property type="term" value="F:metal ion binding"/>
    <property type="evidence" value="ECO:0007669"/>
    <property type="project" value="UniProtKB-KW"/>
</dbReference>
<dbReference type="InterPro" id="IPR011051">
    <property type="entry name" value="RmlC_Cupin_sf"/>
</dbReference>
<dbReference type="EMBL" id="LSRE01000012">
    <property type="protein sequence ID" value="KXO98646.1"/>
    <property type="molecule type" value="Genomic_DNA"/>
</dbReference>
<evidence type="ECO:0000256" key="3">
    <source>
        <dbReference type="RuleBase" id="RU003457"/>
    </source>
</evidence>
<reference evidence="9" key="1">
    <citation type="submission" date="2016-02" db="EMBL/GenBank/DDBJ databases">
        <authorList>
            <person name="Wen L."/>
            <person name="He K."/>
            <person name="Yang H."/>
        </authorList>
    </citation>
    <scope>NUCLEOTIDE SEQUENCE [LARGE SCALE GENOMIC DNA]</scope>
    <source>
        <strain evidence="9">JCM 15929</strain>
    </source>
</reference>
<dbReference type="Proteomes" id="UP000070258">
    <property type="component" value="Unassembled WGS sequence"/>
</dbReference>
<accession>A0A138A3G6</accession>
<feature type="binding site" evidence="2">
    <location>
        <position position="79"/>
    </location>
    <ligand>
        <name>Fe cation</name>
        <dbReference type="ChEBI" id="CHEBI:24875"/>
    </ligand>
</feature>
<evidence type="ECO:0000256" key="4">
    <source>
        <dbReference type="SAM" id="MobiDB-lite"/>
    </source>
</evidence>
<name>A0A138A3G6_9ACTN</name>
<dbReference type="CDD" id="cd02909">
    <property type="entry name" value="cupin_pirin_N"/>
    <property type="match status" value="1"/>
</dbReference>
<keyword evidence="2" id="KW-0408">Iron</keyword>
<dbReference type="SUPFAM" id="SSF51182">
    <property type="entry name" value="RmlC-like cupins"/>
    <property type="match status" value="1"/>
</dbReference>
<evidence type="ECO:0000256" key="2">
    <source>
        <dbReference type="PIRSR" id="PIRSR006232-1"/>
    </source>
</evidence>
<evidence type="ECO:0000259" key="6">
    <source>
        <dbReference type="Pfam" id="PF05726"/>
    </source>
</evidence>
<keyword evidence="2" id="KW-0479">Metal-binding</keyword>
<dbReference type="PANTHER" id="PTHR13903:SF8">
    <property type="entry name" value="PIRIN"/>
    <property type="match status" value="1"/>
</dbReference>
<comment type="caution">
    <text evidence="8">The sequence shown here is derived from an EMBL/GenBank/DDBJ whole genome shotgun (WGS) entry which is preliminary data.</text>
</comment>
<evidence type="ECO:0000313" key="10">
    <source>
        <dbReference type="Proteomes" id="UP000070409"/>
    </source>
</evidence>
<keyword evidence="10" id="KW-1185">Reference proteome</keyword>
<comment type="cofactor">
    <cofactor evidence="2">
        <name>Fe cation</name>
        <dbReference type="ChEBI" id="CHEBI:24875"/>
    </cofactor>
    <text evidence="2">Binds 1 Fe cation per subunit.</text>
</comment>
<feature type="region of interest" description="Disordered" evidence="4">
    <location>
        <begin position="311"/>
        <end position="330"/>
    </location>
</feature>
<organism evidence="8 9">
    <name type="scientific">Tsukamurella pseudospumae</name>
    <dbReference type="NCBI Taxonomy" id="239498"/>
    <lineage>
        <taxon>Bacteria</taxon>
        <taxon>Bacillati</taxon>
        <taxon>Actinomycetota</taxon>
        <taxon>Actinomycetes</taxon>
        <taxon>Mycobacteriales</taxon>
        <taxon>Tsukamurellaceae</taxon>
        <taxon>Tsukamurella</taxon>
    </lineage>
</organism>
<reference evidence="7 10" key="2">
    <citation type="submission" date="2016-02" db="EMBL/GenBank/DDBJ databases">
        <authorList>
            <person name="Teng J.L."/>
            <person name="Tang Y."/>
            <person name="Huang Y."/>
            <person name="Guo F."/>
            <person name="Wei W."/>
            <person name="Chen J.H."/>
            <person name="Wong S.Y."/>
            <person name="Lau S.K."/>
            <person name="Woo P.C."/>
        </authorList>
    </citation>
    <scope>NUCLEOTIDE SEQUENCE [LARGE SCALE GENOMIC DNA]</scope>
    <source>
        <strain evidence="7 10">JCM 13375</strain>
    </source>
</reference>
<dbReference type="EMBL" id="LSRF01000057">
    <property type="protein sequence ID" value="KXP04966.1"/>
    <property type="molecule type" value="Genomic_DNA"/>
</dbReference>
<sequence>MSNVDRTPEEVECGATAPSAGVEVIEAREVPLGGPRAMTVRRTLPTHERSMIGAWCFADHYGPDEVDRSGGMNVPPHPHTGLQTVSWLFEGEIEHRDSAGVEAPVLPGELNLMSAGSGISHSEVSTPETTMLHGVQLWLALPDRVRNAHNGFQHYVPPVVELPDVRPDGPGGTVKVFIGELAGSSAEITTATPLLGAEIHLAPGARVAIAVNEEFEHGVLLDTERLLFDGVALTRGDLGYAGPGLGGLRLHNPTDRPARVILLGGAPFGEDIVMWWNFVGRSHEEIVGFREEWEARSVRFGEVSGWRDDQYLPAPPLPTTRLKPRTRSTR</sequence>
<dbReference type="OrthoDB" id="321327at2"/>
<evidence type="ECO:0000259" key="5">
    <source>
        <dbReference type="Pfam" id="PF02678"/>
    </source>
</evidence>
<feature type="binding site" evidence="2">
    <location>
        <position position="77"/>
    </location>
    <ligand>
        <name>Fe cation</name>
        <dbReference type="ChEBI" id="CHEBI:24875"/>
    </ligand>
</feature>
<dbReference type="InterPro" id="IPR012093">
    <property type="entry name" value="Pirin"/>
</dbReference>
<gene>
    <name evidence="8" type="ORF">AXK60_12390</name>
    <name evidence="7" type="ORF">AXK61_03445</name>
</gene>
<feature type="domain" description="Pirin C-terminal" evidence="6">
    <location>
        <begin position="197"/>
        <end position="296"/>
    </location>
</feature>
<proteinExistence type="inferred from homology"/>
<protein>
    <submittedName>
        <fullName evidence="8">Pirin</fullName>
    </submittedName>
</protein>
<dbReference type="AlphaFoldDB" id="A0A138A3G6"/>
<feature type="binding site" evidence="2">
    <location>
        <position position="123"/>
    </location>
    <ligand>
        <name>Fe cation</name>
        <dbReference type="ChEBI" id="CHEBI:24875"/>
    </ligand>
</feature>
<evidence type="ECO:0000313" key="7">
    <source>
        <dbReference type="EMBL" id="KXO98646.1"/>
    </source>
</evidence>
<dbReference type="PIRSF" id="PIRSF006232">
    <property type="entry name" value="Pirin"/>
    <property type="match status" value="1"/>
</dbReference>
<comment type="similarity">
    <text evidence="1 3">Belongs to the pirin family.</text>
</comment>
<dbReference type="Gene3D" id="2.60.120.10">
    <property type="entry name" value="Jelly Rolls"/>
    <property type="match status" value="1"/>
</dbReference>
<dbReference type="RefSeq" id="WP_068572929.1">
    <property type="nucleotide sequence ID" value="NZ_LSRE01000012.1"/>
</dbReference>